<proteinExistence type="predicted"/>
<protein>
    <submittedName>
        <fullName evidence="1">Uncharacterized protein</fullName>
    </submittedName>
</protein>
<name>A0ABR5BML6_9TREE</name>
<accession>A0ABR5BML6</accession>
<evidence type="ECO:0000313" key="2">
    <source>
        <dbReference type="Proteomes" id="UP000054272"/>
    </source>
</evidence>
<dbReference type="EMBL" id="KN848776">
    <property type="protein sequence ID" value="KIR76778.1"/>
    <property type="molecule type" value="Genomic_DNA"/>
</dbReference>
<keyword evidence="2" id="KW-1185">Reference proteome</keyword>
<gene>
    <name evidence="1" type="ORF">I306_06238</name>
</gene>
<organism evidence="1 2">
    <name type="scientific">Cryptococcus gattii EJB2</name>
    <dbReference type="NCBI Taxonomy" id="1296103"/>
    <lineage>
        <taxon>Eukaryota</taxon>
        <taxon>Fungi</taxon>
        <taxon>Dikarya</taxon>
        <taxon>Basidiomycota</taxon>
        <taxon>Agaricomycotina</taxon>
        <taxon>Tremellomycetes</taxon>
        <taxon>Tremellales</taxon>
        <taxon>Cryptococcaceae</taxon>
        <taxon>Cryptococcus</taxon>
        <taxon>Cryptococcus gattii species complex</taxon>
    </lineage>
</organism>
<reference evidence="1 2" key="1">
    <citation type="submission" date="2015-01" db="EMBL/GenBank/DDBJ databases">
        <title>The Genome Sequence of Cryptococcus gattii EJB2.</title>
        <authorList>
            <consortium name="The Broad Institute Genomics Platform"/>
            <person name="Cuomo C."/>
            <person name="Litvintseva A."/>
            <person name="Chen Y."/>
            <person name="Heitman J."/>
            <person name="Sun S."/>
            <person name="Springer D."/>
            <person name="Dromer F."/>
            <person name="Young S."/>
            <person name="Zeng Q."/>
            <person name="Gargeya S."/>
            <person name="Abouelleil A."/>
            <person name="Alvarado L."/>
            <person name="Chapman S.B."/>
            <person name="Gainer-Dewar J."/>
            <person name="Goldberg J."/>
            <person name="Griggs A."/>
            <person name="Gujja S."/>
            <person name="Hansen M."/>
            <person name="Howarth C."/>
            <person name="Imamovic A."/>
            <person name="Larimer J."/>
            <person name="Murphy C."/>
            <person name="Naylor J."/>
            <person name="Pearson M."/>
            <person name="Priest M."/>
            <person name="Roberts A."/>
            <person name="Saif S."/>
            <person name="Shea T."/>
            <person name="Sykes S."/>
            <person name="Wortman J."/>
            <person name="Nusbaum C."/>
            <person name="Birren B."/>
        </authorList>
    </citation>
    <scope>NUCLEOTIDE SEQUENCE [LARGE SCALE GENOMIC DNA]</scope>
    <source>
        <strain evidence="1 2">EJB2</strain>
    </source>
</reference>
<sequence length="102" mass="11688">MLDIVHLLPCPSPVVRLPLPRPSRHLLGFHLYGQEVIFLPLLTPPIHWWQVKLRVHNLNRFVYRNTLLISTTNSTPGTLLILFSHVRCSIISSIYTLIISTA</sequence>
<evidence type="ECO:0000313" key="1">
    <source>
        <dbReference type="EMBL" id="KIR76778.1"/>
    </source>
</evidence>
<dbReference type="Proteomes" id="UP000054272">
    <property type="component" value="Unassembled WGS sequence"/>
</dbReference>